<dbReference type="PANTHER" id="PTHR42932">
    <property type="entry name" value="GENERAL STRESS PROTEIN 20U"/>
    <property type="match status" value="1"/>
</dbReference>
<dbReference type="GO" id="GO:0008199">
    <property type="term" value="F:ferric iron binding"/>
    <property type="evidence" value="ECO:0007669"/>
    <property type="project" value="InterPro"/>
</dbReference>
<dbReference type="SUPFAM" id="SSF47240">
    <property type="entry name" value="Ferritin-like"/>
    <property type="match status" value="1"/>
</dbReference>
<keyword evidence="4" id="KW-0238">DNA-binding</keyword>
<evidence type="ECO:0000313" key="4">
    <source>
        <dbReference type="EMBL" id="SES83317.1"/>
    </source>
</evidence>
<comment type="similarity">
    <text evidence="1 2">Belongs to the Dps family.</text>
</comment>
<dbReference type="STRING" id="82805.SAMN04487998_0412"/>
<dbReference type="PRINTS" id="PR01346">
    <property type="entry name" value="HELNAPAPROT"/>
</dbReference>
<protein>
    <submittedName>
        <fullName evidence="4">Starvation-inducible DNA-binding protein</fullName>
    </submittedName>
</protein>
<dbReference type="InterPro" id="IPR008331">
    <property type="entry name" value="Ferritin_DPS_dom"/>
</dbReference>
<reference evidence="5" key="1">
    <citation type="submission" date="2016-10" db="EMBL/GenBank/DDBJ databases">
        <authorList>
            <person name="Varghese N."/>
            <person name="Submissions S."/>
        </authorList>
    </citation>
    <scope>NUCLEOTIDE SEQUENCE [LARGE SCALE GENOMIC DNA]</scope>
    <source>
        <strain evidence="5">DSM 15310</strain>
    </source>
</reference>
<dbReference type="Pfam" id="PF00210">
    <property type="entry name" value="Ferritin"/>
    <property type="match status" value="1"/>
</dbReference>
<dbReference type="RefSeq" id="WP_092767772.1">
    <property type="nucleotide sequence ID" value="NZ_FOHS01000001.1"/>
</dbReference>
<evidence type="ECO:0000313" key="5">
    <source>
        <dbReference type="Proteomes" id="UP000198697"/>
    </source>
</evidence>
<dbReference type="OrthoDB" id="9797023at2"/>
<dbReference type="InterPro" id="IPR002177">
    <property type="entry name" value="DPS_DNA-bd"/>
</dbReference>
<evidence type="ECO:0000256" key="2">
    <source>
        <dbReference type="RuleBase" id="RU003875"/>
    </source>
</evidence>
<dbReference type="Proteomes" id="UP000198697">
    <property type="component" value="Unassembled WGS sequence"/>
</dbReference>
<keyword evidence="5" id="KW-1185">Reference proteome</keyword>
<dbReference type="Gene3D" id="1.20.1260.10">
    <property type="match status" value="1"/>
</dbReference>
<dbReference type="AlphaFoldDB" id="A0A1H9ZNS3"/>
<gene>
    <name evidence="4" type="ORF">SAMN04487998_0412</name>
</gene>
<dbReference type="InterPro" id="IPR012347">
    <property type="entry name" value="Ferritin-like"/>
</dbReference>
<dbReference type="EMBL" id="FOHS01000001">
    <property type="protein sequence ID" value="SES83317.1"/>
    <property type="molecule type" value="Genomic_DNA"/>
</dbReference>
<dbReference type="GO" id="GO:0003677">
    <property type="term" value="F:DNA binding"/>
    <property type="evidence" value="ECO:0007669"/>
    <property type="project" value="UniProtKB-KW"/>
</dbReference>
<evidence type="ECO:0000259" key="3">
    <source>
        <dbReference type="Pfam" id="PF00210"/>
    </source>
</evidence>
<name>A0A1H9ZNS3_9BACT</name>
<proteinExistence type="inferred from homology"/>
<feature type="domain" description="Ferritin/DPS" evidence="3">
    <location>
        <begin position="28"/>
        <end position="163"/>
    </location>
</feature>
<dbReference type="InterPro" id="IPR009078">
    <property type="entry name" value="Ferritin-like_SF"/>
</dbReference>
<organism evidence="4 5">
    <name type="scientific">Hymenobacter actinosclerus</name>
    <dbReference type="NCBI Taxonomy" id="82805"/>
    <lineage>
        <taxon>Bacteria</taxon>
        <taxon>Pseudomonadati</taxon>
        <taxon>Bacteroidota</taxon>
        <taxon>Cytophagia</taxon>
        <taxon>Cytophagales</taxon>
        <taxon>Hymenobacteraceae</taxon>
        <taxon>Hymenobacter</taxon>
    </lineage>
</organism>
<evidence type="ECO:0000256" key="1">
    <source>
        <dbReference type="ARBA" id="ARBA00009497"/>
    </source>
</evidence>
<sequence length="169" mass="19469">MATTTEQIDLLATPSDLDEAGREKVATGLQHLVADAFALYVKTKNYHWHMSGRNFRDYHLLLDEQSQQIYAIIDPLAERTRKLGFLTLHSIGEIARLQRIQDSDDSYVTPLDMLTNLTDDNRTLAHHMRELHGHCDDAKDVGTASLLEEYIDEAERRIWFLYEATRPVE</sequence>
<dbReference type="PANTHER" id="PTHR42932:SF3">
    <property type="entry name" value="DNA PROTECTION DURING STARVATION PROTEIN"/>
    <property type="match status" value="1"/>
</dbReference>
<dbReference type="PIRSF" id="PIRSF005900">
    <property type="entry name" value="Dps"/>
    <property type="match status" value="1"/>
</dbReference>
<accession>A0A1H9ZNS3</accession>
<dbReference type="CDD" id="cd01043">
    <property type="entry name" value="DPS"/>
    <property type="match status" value="1"/>
</dbReference>